<dbReference type="KEGG" id="tbl:TBLA_0D00530"/>
<evidence type="ECO:0000313" key="1">
    <source>
        <dbReference type="EMBL" id="CCH60562.1"/>
    </source>
</evidence>
<organism evidence="1 2">
    <name type="scientific">Henningerozyma blattae (strain ATCC 34711 / CBS 6284 / DSM 70876 / NBRC 10599 / NRRL Y-10934 / UCD 77-7)</name>
    <name type="common">Yeast</name>
    <name type="synonym">Tetrapisispora blattae</name>
    <dbReference type="NCBI Taxonomy" id="1071380"/>
    <lineage>
        <taxon>Eukaryota</taxon>
        <taxon>Fungi</taxon>
        <taxon>Dikarya</taxon>
        <taxon>Ascomycota</taxon>
        <taxon>Saccharomycotina</taxon>
        <taxon>Saccharomycetes</taxon>
        <taxon>Saccharomycetales</taxon>
        <taxon>Saccharomycetaceae</taxon>
        <taxon>Henningerozyma</taxon>
    </lineage>
</organism>
<keyword evidence="2" id="KW-1185">Reference proteome</keyword>
<reference evidence="1 2" key="1">
    <citation type="journal article" date="2011" name="Proc. Natl. Acad. Sci. U.S.A.">
        <title>Evolutionary erosion of yeast sex chromosomes by mating-type switching accidents.</title>
        <authorList>
            <person name="Gordon J.L."/>
            <person name="Armisen D."/>
            <person name="Proux-Wera E."/>
            <person name="Oheigeartaigh S.S."/>
            <person name="Byrne K.P."/>
            <person name="Wolfe K.H."/>
        </authorList>
    </citation>
    <scope>NUCLEOTIDE SEQUENCE [LARGE SCALE GENOMIC DNA]</scope>
    <source>
        <strain evidence="2">ATCC 34711 / CBS 6284 / DSM 70876 / NBRC 10599 / NRRL Y-10934 / UCD 77-7</strain>
    </source>
</reference>
<dbReference type="HOGENOM" id="CLU_615649_0_0_1"/>
<dbReference type="InterPro" id="IPR035257">
    <property type="entry name" value="DUF5349"/>
</dbReference>
<sequence>MPGKIKPVAYLSQNEDMDKYFHEYQSLKMYSQNTDQCTPTGYTNNNYYQNFNYNQRTYKSHQSSNMQHSHETLNNIVNNYRNIHPNIHLNSKTYDGNSINQGSNITDFKSGMSGYYDYNSSKSRYLDKTSHYNTPYINSNNNNENYNYYIDQEKNSTQNIKKFSKKDNNTSSNKYKMSELKQKTQYNSPWLSNNSVIANQLKETYPQVYQNTKKNVLSPRSIAEKAGDTYPAANLSFYPHNITAQDNQFPTAISENDISSRNHSSTIPHLDKQFMRDSTLPIFSGNFDFLGPTQNEIGSPYPPNSASKFNVYLEDPLFSSAISPQIHSNDFANNLVPPSNNVITTLQRDTFMNNSYHNNLASLDFGSTHLDSNSNNLTNTVNSRLINNVEDHTKLSTANSPQLSSTSNKILMSDSSLGWDFNGPNNTASRGNSFGIWNSDMSVWS</sequence>
<name>I2H2G0_HENB6</name>
<proteinExistence type="predicted"/>
<dbReference type="EMBL" id="HE806319">
    <property type="protein sequence ID" value="CCH60562.1"/>
    <property type="molecule type" value="Genomic_DNA"/>
</dbReference>
<dbReference type="InParanoid" id="I2H2G0"/>
<gene>
    <name evidence="1" type="primary">TBLA0D00530</name>
    <name evidence="1" type="ORF">TBLA_0D00530</name>
</gene>
<dbReference type="OMA" id="NEDMDKY"/>
<dbReference type="RefSeq" id="XP_004180081.1">
    <property type="nucleotide sequence ID" value="XM_004180033.1"/>
</dbReference>
<dbReference type="AlphaFoldDB" id="I2H2G0"/>
<dbReference type="FunCoup" id="I2H2G0">
    <property type="interactions" value="21"/>
</dbReference>
<dbReference type="Pfam" id="PF17298">
    <property type="entry name" value="DUF5349"/>
    <property type="match status" value="1"/>
</dbReference>
<accession>I2H2G0</accession>
<protein>
    <submittedName>
        <fullName evidence="1">Uncharacterized protein</fullName>
    </submittedName>
</protein>
<dbReference type="Proteomes" id="UP000002866">
    <property type="component" value="Chromosome 4"/>
</dbReference>
<dbReference type="GeneID" id="14495666"/>
<evidence type="ECO:0000313" key="2">
    <source>
        <dbReference type="Proteomes" id="UP000002866"/>
    </source>
</evidence>